<dbReference type="EMBL" id="AZMM01015144">
    <property type="protein sequence ID" value="ETJ30339.1"/>
    <property type="molecule type" value="Genomic_DNA"/>
</dbReference>
<sequence>TPVVVESSLKYHSGYGVRLNLGP</sequence>
<gene>
    <name evidence="1" type="ORF">Q604_UNBC15144G0001</name>
</gene>
<organism evidence="1">
    <name type="scientific">human gut metagenome</name>
    <dbReference type="NCBI Taxonomy" id="408170"/>
    <lineage>
        <taxon>unclassified sequences</taxon>
        <taxon>metagenomes</taxon>
        <taxon>organismal metagenomes</taxon>
    </lineage>
</organism>
<protein>
    <submittedName>
        <fullName evidence="1">Uncharacterized protein</fullName>
    </submittedName>
</protein>
<proteinExistence type="predicted"/>
<accession>W1XNE9</accession>
<feature type="non-terminal residue" evidence="1">
    <location>
        <position position="1"/>
    </location>
</feature>
<name>W1XNE9_9ZZZZ</name>
<dbReference type="AlphaFoldDB" id="W1XNE9"/>
<comment type="caution">
    <text evidence="1">The sequence shown here is derived from an EMBL/GenBank/DDBJ whole genome shotgun (WGS) entry which is preliminary data.</text>
</comment>
<evidence type="ECO:0000313" key="1">
    <source>
        <dbReference type="EMBL" id="ETJ30339.1"/>
    </source>
</evidence>
<reference evidence="1" key="1">
    <citation type="submission" date="2013-12" db="EMBL/GenBank/DDBJ databases">
        <title>A Varibaculum cambriense genome reconstructed from a premature infant gut community with otherwise low bacterial novelty that shifts toward anaerobic metabolism during the third week of life.</title>
        <authorList>
            <person name="Brown C.T."/>
            <person name="Sharon I."/>
            <person name="Thomas B.C."/>
            <person name="Castelle C.J."/>
            <person name="Morowitz M.J."/>
            <person name="Banfield J.F."/>
        </authorList>
    </citation>
    <scope>NUCLEOTIDE SEQUENCE</scope>
</reference>